<evidence type="ECO:0000313" key="2">
    <source>
        <dbReference type="EMBL" id="GCE20773.1"/>
    </source>
</evidence>
<evidence type="ECO:0000313" key="3">
    <source>
        <dbReference type="Proteomes" id="UP000287188"/>
    </source>
</evidence>
<dbReference type="Proteomes" id="UP000287188">
    <property type="component" value="Unassembled WGS sequence"/>
</dbReference>
<dbReference type="Gene3D" id="2.60.40.420">
    <property type="entry name" value="Cupredoxins - blue copper proteins"/>
    <property type="match status" value="1"/>
</dbReference>
<protein>
    <submittedName>
        <fullName evidence="2">Uncharacterized protein</fullName>
    </submittedName>
</protein>
<feature type="transmembrane region" description="Helical" evidence="1">
    <location>
        <begin position="7"/>
        <end position="27"/>
    </location>
</feature>
<organism evidence="2 3">
    <name type="scientific">Dictyobacter kobayashii</name>
    <dbReference type="NCBI Taxonomy" id="2014872"/>
    <lineage>
        <taxon>Bacteria</taxon>
        <taxon>Bacillati</taxon>
        <taxon>Chloroflexota</taxon>
        <taxon>Ktedonobacteria</taxon>
        <taxon>Ktedonobacterales</taxon>
        <taxon>Dictyobacteraceae</taxon>
        <taxon>Dictyobacter</taxon>
    </lineage>
</organism>
<dbReference type="RefSeq" id="WP_161977566.1">
    <property type="nucleotide sequence ID" value="NZ_BIFS01000001.1"/>
</dbReference>
<comment type="caution">
    <text evidence="2">The sequence shown here is derived from an EMBL/GenBank/DDBJ whole genome shotgun (WGS) entry which is preliminary data.</text>
</comment>
<keyword evidence="1" id="KW-0472">Membrane</keyword>
<name>A0A402ANP0_9CHLR</name>
<keyword evidence="1" id="KW-0812">Transmembrane</keyword>
<dbReference type="AlphaFoldDB" id="A0A402ANP0"/>
<accession>A0A402ANP0</accession>
<keyword evidence="1" id="KW-1133">Transmembrane helix</keyword>
<sequence length="233" mass="24746">MKQRASGIVLGVVGAIVLGFAVLAAIWQGVNAIGGLGYEPGVLKASKTGTNEATISLSTFPDSQVCHQDANAQQIEWVSYCPTTSLEVPANSLITVVINNYDSATKLVNPYFRQVQGTVGGVEMVNNKPMSQVSADNISHTFTLQSTPEEVHPLFVSVPIVAVPDDAPDAVTIAGNQYPRPNVISFQFRTGPAGTYIWHCYDPCGADRVPPYGFSGAMSTTGFMAGTLQVTNY</sequence>
<gene>
    <name evidence="2" type="ORF">KDK_45730</name>
</gene>
<dbReference type="InterPro" id="IPR008972">
    <property type="entry name" value="Cupredoxin"/>
</dbReference>
<dbReference type="EMBL" id="BIFS01000001">
    <property type="protein sequence ID" value="GCE20773.1"/>
    <property type="molecule type" value="Genomic_DNA"/>
</dbReference>
<evidence type="ECO:0000256" key="1">
    <source>
        <dbReference type="SAM" id="Phobius"/>
    </source>
</evidence>
<reference evidence="3" key="1">
    <citation type="submission" date="2018-12" db="EMBL/GenBank/DDBJ databases">
        <title>Tengunoibacter tsumagoiensis gen. nov., sp. nov., Dictyobacter kobayashii sp. nov., D. alpinus sp. nov., and D. joshuensis sp. nov. and description of Dictyobacteraceae fam. nov. within the order Ktedonobacterales isolated from Tengu-no-mugimeshi.</title>
        <authorList>
            <person name="Wang C.M."/>
            <person name="Zheng Y."/>
            <person name="Sakai Y."/>
            <person name="Toyoda A."/>
            <person name="Minakuchi Y."/>
            <person name="Abe K."/>
            <person name="Yokota A."/>
            <person name="Yabe S."/>
        </authorList>
    </citation>
    <scope>NUCLEOTIDE SEQUENCE [LARGE SCALE GENOMIC DNA]</scope>
    <source>
        <strain evidence="3">Uno11</strain>
    </source>
</reference>
<keyword evidence="3" id="KW-1185">Reference proteome</keyword>
<proteinExistence type="predicted"/>